<dbReference type="EMBL" id="JAKLMC020000008">
    <property type="protein sequence ID" value="KAK5954655.1"/>
    <property type="molecule type" value="Genomic_DNA"/>
</dbReference>
<protein>
    <submittedName>
        <fullName evidence="1">Uncharacterized protein</fullName>
    </submittedName>
</protein>
<comment type="caution">
    <text evidence="1">The sequence shown here is derived from an EMBL/GenBank/DDBJ whole genome shotgun (WGS) entry which is preliminary data.</text>
</comment>
<evidence type="ECO:0000313" key="2">
    <source>
        <dbReference type="Proteomes" id="UP001316803"/>
    </source>
</evidence>
<sequence length="299" mass="34988">MSSAMSRSVNTSYIHKLPAELRLLVWEYVFSSSKATIVQLPDRRAFCFSTGCTATDEPPKHYPHPLYYIFPEFRGELADHFYQNILVTKYYSHPFKRWCEVPYQMTDKVQRLSLDARELTSNHRWLFIDWPDRVVDLNRLSDVKHLLRLEDFPYLEDLEIRWEPEDLMNMDIRWFPPGNEHRIRLVLVAMIFLPKAFRLLIHICVLEPVQVTEPVPHEVVMEILPDGAIDASIVRPYGPREEILRATVSDHALTCEQMRDSERTLTCLMKAREGLCLNGPRSEHEDALLRAVLAVVPLF</sequence>
<dbReference type="AlphaFoldDB" id="A0AAN8EIA8"/>
<evidence type="ECO:0000313" key="1">
    <source>
        <dbReference type="EMBL" id="KAK5954655.1"/>
    </source>
</evidence>
<name>A0AAN8EIA8_9EURO</name>
<dbReference type="Proteomes" id="UP001316803">
    <property type="component" value="Unassembled WGS sequence"/>
</dbReference>
<reference evidence="1 2" key="1">
    <citation type="submission" date="2022-12" db="EMBL/GenBank/DDBJ databases">
        <title>Genomic features and morphological characterization of a novel Knufia sp. strain isolated from spacecraft assembly facility.</title>
        <authorList>
            <person name="Teixeira M."/>
            <person name="Chander A.M."/>
            <person name="Stajich J.E."/>
            <person name="Venkateswaran K."/>
        </authorList>
    </citation>
    <scope>NUCLEOTIDE SEQUENCE [LARGE SCALE GENOMIC DNA]</scope>
    <source>
        <strain evidence="1 2">FJI-L2-BK-P2</strain>
    </source>
</reference>
<accession>A0AAN8EIA8</accession>
<keyword evidence="2" id="KW-1185">Reference proteome</keyword>
<proteinExistence type="predicted"/>
<organism evidence="1 2">
    <name type="scientific">Knufia fluminis</name>
    <dbReference type="NCBI Taxonomy" id="191047"/>
    <lineage>
        <taxon>Eukaryota</taxon>
        <taxon>Fungi</taxon>
        <taxon>Dikarya</taxon>
        <taxon>Ascomycota</taxon>
        <taxon>Pezizomycotina</taxon>
        <taxon>Eurotiomycetes</taxon>
        <taxon>Chaetothyriomycetidae</taxon>
        <taxon>Chaetothyriales</taxon>
        <taxon>Trichomeriaceae</taxon>
        <taxon>Knufia</taxon>
    </lineage>
</organism>
<gene>
    <name evidence="1" type="ORF">OHC33_004379</name>
</gene>